<keyword evidence="3" id="KW-1185">Reference proteome</keyword>
<name>A0A1W2EGH6_9SPHI</name>
<evidence type="ECO:0000313" key="3">
    <source>
        <dbReference type="Proteomes" id="UP000192756"/>
    </source>
</evidence>
<dbReference type="EMBL" id="FWXT01000006">
    <property type="protein sequence ID" value="SMD08218.1"/>
    <property type="molecule type" value="Genomic_DNA"/>
</dbReference>
<protein>
    <submittedName>
        <fullName evidence="2">Uncharacterized protein</fullName>
    </submittedName>
</protein>
<feature type="transmembrane region" description="Helical" evidence="1">
    <location>
        <begin position="47"/>
        <end position="70"/>
    </location>
</feature>
<keyword evidence="1" id="KW-1133">Transmembrane helix</keyword>
<accession>A0A1W2EGH6</accession>
<dbReference type="STRING" id="151894.SAMN04488524_4733"/>
<dbReference type="OrthoDB" id="773316at2"/>
<reference evidence="3" key="1">
    <citation type="submission" date="2017-04" db="EMBL/GenBank/DDBJ databases">
        <authorList>
            <person name="Varghese N."/>
            <person name="Submissions S."/>
        </authorList>
    </citation>
    <scope>NUCLEOTIDE SEQUENCE [LARGE SCALE GENOMIC DNA]</scope>
    <source>
        <strain evidence="3">DSM 12126</strain>
    </source>
</reference>
<feature type="transmembrane region" description="Helical" evidence="1">
    <location>
        <begin position="98"/>
        <end position="119"/>
    </location>
</feature>
<dbReference type="Proteomes" id="UP000192756">
    <property type="component" value="Unassembled WGS sequence"/>
</dbReference>
<dbReference type="RefSeq" id="WP_144009035.1">
    <property type="nucleotide sequence ID" value="NZ_FWXT01000006.1"/>
</dbReference>
<keyword evidence="1" id="KW-0812">Transmembrane</keyword>
<organism evidence="2 3">
    <name type="scientific">Pedobacter africanus</name>
    <dbReference type="NCBI Taxonomy" id="151894"/>
    <lineage>
        <taxon>Bacteria</taxon>
        <taxon>Pseudomonadati</taxon>
        <taxon>Bacteroidota</taxon>
        <taxon>Sphingobacteriia</taxon>
        <taxon>Sphingobacteriales</taxon>
        <taxon>Sphingobacteriaceae</taxon>
        <taxon>Pedobacter</taxon>
    </lineage>
</organism>
<gene>
    <name evidence="2" type="ORF">SAMN04488524_4733</name>
</gene>
<sequence length="120" mass="13857">MRTLSLKMPAKSRIEQYLLMVIGLLLWFTAPKLMQFADETTGVIDQSIWLLVLLAALSFMLMTGLCWWLLQRFWLYMGLPELNVLIMDFKQMELWQQLSFWLASFALLLLAGIGALVAVL</sequence>
<evidence type="ECO:0000256" key="1">
    <source>
        <dbReference type="SAM" id="Phobius"/>
    </source>
</evidence>
<proteinExistence type="predicted"/>
<dbReference type="AlphaFoldDB" id="A0A1W2EGH6"/>
<evidence type="ECO:0000313" key="2">
    <source>
        <dbReference type="EMBL" id="SMD08218.1"/>
    </source>
</evidence>
<keyword evidence="1" id="KW-0472">Membrane</keyword>